<reference evidence="4 5" key="1">
    <citation type="submission" date="2019-03" db="EMBL/GenBank/DDBJ databases">
        <title>Sequencing the genomes of 1000 actinobacteria strains.</title>
        <authorList>
            <person name="Klenk H.-P."/>
        </authorList>
    </citation>
    <scope>NUCLEOTIDE SEQUENCE [LARGE SCALE GENOMIC DNA]</scope>
    <source>
        <strain evidence="4 5">DSM 44969</strain>
    </source>
</reference>
<feature type="compositionally biased region" description="Polar residues" evidence="2">
    <location>
        <begin position="42"/>
        <end position="52"/>
    </location>
</feature>
<dbReference type="Pfam" id="PF05532">
    <property type="entry name" value="CsbD"/>
    <property type="match status" value="1"/>
</dbReference>
<dbReference type="Proteomes" id="UP000295560">
    <property type="component" value="Unassembled WGS sequence"/>
</dbReference>
<keyword evidence="5" id="KW-1185">Reference proteome</keyword>
<sequence length="63" mass="6979">MSDEKKSDTEKKIEHKTEEFGGKAKEAIGKATDDEGLELQGKNDQTKSNIKQAGQKIKDAFKP</sequence>
<comment type="caution">
    <text evidence="4">The sequence shown here is derived from an EMBL/GenBank/DDBJ whole genome shotgun (WGS) entry which is preliminary data.</text>
</comment>
<evidence type="ECO:0000259" key="3">
    <source>
        <dbReference type="Pfam" id="PF05532"/>
    </source>
</evidence>
<dbReference type="SUPFAM" id="SSF69047">
    <property type="entry name" value="Hypothetical protein YjbJ"/>
    <property type="match status" value="1"/>
</dbReference>
<dbReference type="RefSeq" id="WP_132429826.1">
    <property type="nucleotide sequence ID" value="NZ_SMFZ01000002.1"/>
</dbReference>
<dbReference type="InterPro" id="IPR036629">
    <property type="entry name" value="YjbJ_sf"/>
</dbReference>
<dbReference type="AlphaFoldDB" id="A0A4R1HUA7"/>
<dbReference type="EMBL" id="SMFZ01000002">
    <property type="protein sequence ID" value="TCK21022.1"/>
    <property type="molecule type" value="Genomic_DNA"/>
</dbReference>
<comment type="similarity">
    <text evidence="1">Belongs to the UPF0337 (CsbD) family.</text>
</comment>
<evidence type="ECO:0000256" key="1">
    <source>
        <dbReference type="ARBA" id="ARBA00009129"/>
    </source>
</evidence>
<dbReference type="InterPro" id="IPR008462">
    <property type="entry name" value="CsbD"/>
</dbReference>
<evidence type="ECO:0000313" key="5">
    <source>
        <dbReference type="Proteomes" id="UP000295560"/>
    </source>
</evidence>
<proteinExistence type="inferred from homology"/>
<accession>A0A4R1HUA7</accession>
<dbReference type="OrthoDB" id="2143260at2"/>
<dbReference type="Gene3D" id="1.10.1470.10">
    <property type="entry name" value="YjbJ"/>
    <property type="match status" value="1"/>
</dbReference>
<feature type="domain" description="CsbD-like" evidence="3">
    <location>
        <begin position="12"/>
        <end position="62"/>
    </location>
</feature>
<name>A0A4R1HUA7_PSEEN</name>
<evidence type="ECO:0000313" key="4">
    <source>
        <dbReference type="EMBL" id="TCK21022.1"/>
    </source>
</evidence>
<protein>
    <submittedName>
        <fullName evidence="4">CsbD-like protein</fullName>
    </submittedName>
</protein>
<evidence type="ECO:0000256" key="2">
    <source>
        <dbReference type="SAM" id="MobiDB-lite"/>
    </source>
</evidence>
<feature type="compositionally biased region" description="Basic and acidic residues" evidence="2">
    <location>
        <begin position="1"/>
        <end position="33"/>
    </location>
</feature>
<organism evidence="4 5">
    <name type="scientific">Pseudonocardia endophytica</name>
    <dbReference type="NCBI Taxonomy" id="401976"/>
    <lineage>
        <taxon>Bacteria</taxon>
        <taxon>Bacillati</taxon>
        <taxon>Actinomycetota</taxon>
        <taxon>Actinomycetes</taxon>
        <taxon>Pseudonocardiales</taxon>
        <taxon>Pseudonocardiaceae</taxon>
        <taxon>Pseudonocardia</taxon>
    </lineage>
</organism>
<gene>
    <name evidence="4" type="ORF">EV378_4996</name>
</gene>
<feature type="region of interest" description="Disordered" evidence="2">
    <location>
        <begin position="1"/>
        <end position="63"/>
    </location>
</feature>